<reference evidence="4" key="1">
    <citation type="journal article" date="2014" name="Nucleic Acids Res.">
        <title>The evolutionary dynamics of variant antigen genes in Babesia reveal a history of genomic innovation underlying host-parasite interaction.</title>
        <authorList>
            <person name="Jackson A.P."/>
            <person name="Otto T.D."/>
            <person name="Darby A."/>
            <person name="Ramaprasad A."/>
            <person name="Xia D."/>
            <person name="Echaide I.E."/>
            <person name="Farber M."/>
            <person name="Gahlot S."/>
            <person name="Gamble J."/>
            <person name="Gupta D."/>
            <person name="Gupta Y."/>
            <person name="Jackson L."/>
            <person name="Malandrin L."/>
            <person name="Malas T.B."/>
            <person name="Moussa E."/>
            <person name="Nair M."/>
            <person name="Reid A.J."/>
            <person name="Sanders M."/>
            <person name="Sharma J."/>
            <person name="Tracey A."/>
            <person name="Quail M.A."/>
            <person name="Weir W."/>
            <person name="Wastling J.M."/>
            <person name="Hall N."/>
            <person name="Willadsen P."/>
            <person name="Lingelbach K."/>
            <person name="Shiels B."/>
            <person name="Tait A."/>
            <person name="Berriman M."/>
            <person name="Allred D.R."/>
            <person name="Pain A."/>
        </authorList>
    </citation>
    <scope>NUCLEOTIDE SEQUENCE</scope>
    <source>
        <strain evidence="4">1802A</strain>
    </source>
</reference>
<dbReference type="GO" id="GO:0032040">
    <property type="term" value="C:small-subunit processome"/>
    <property type="evidence" value="ECO:0007669"/>
    <property type="project" value="TreeGrafter"/>
</dbReference>
<evidence type="ECO:0000313" key="4">
    <source>
        <dbReference type="EMBL" id="KAK1939830.1"/>
    </source>
</evidence>
<feature type="region of interest" description="Disordered" evidence="2">
    <location>
        <begin position="228"/>
        <end position="291"/>
    </location>
</feature>
<dbReference type="AlphaFoldDB" id="A0AAD9LKJ0"/>
<protein>
    <recommendedName>
        <fullName evidence="3">CCAAT-binding factor domain-containing protein</fullName>
    </recommendedName>
</protein>
<dbReference type="PANTHER" id="PTHR12455:SF0">
    <property type="entry name" value="NUCLEOLAR COMPLEX PROTEIN 4 HOMOLOG"/>
    <property type="match status" value="1"/>
</dbReference>
<dbReference type="InterPro" id="IPR027193">
    <property type="entry name" value="Noc4"/>
</dbReference>
<dbReference type="EMBL" id="JAHBMH010000007">
    <property type="protein sequence ID" value="KAK1939830.1"/>
    <property type="molecule type" value="Genomic_DNA"/>
</dbReference>
<dbReference type="Pfam" id="PF03914">
    <property type="entry name" value="CBF"/>
    <property type="match status" value="1"/>
</dbReference>
<dbReference type="GO" id="GO:0030692">
    <property type="term" value="C:Noc4p-Nop14p complex"/>
    <property type="evidence" value="ECO:0007669"/>
    <property type="project" value="TreeGrafter"/>
</dbReference>
<evidence type="ECO:0000256" key="1">
    <source>
        <dbReference type="ARBA" id="ARBA00007797"/>
    </source>
</evidence>
<gene>
    <name evidence="4" type="ORF">X943_003784</name>
</gene>
<comment type="caution">
    <text evidence="4">The sequence shown here is derived from an EMBL/GenBank/DDBJ whole genome shotgun (WGS) entry which is preliminary data.</text>
</comment>
<organism evidence="4 5">
    <name type="scientific">Babesia divergens</name>
    <dbReference type="NCBI Taxonomy" id="32595"/>
    <lineage>
        <taxon>Eukaryota</taxon>
        <taxon>Sar</taxon>
        <taxon>Alveolata</taxon>
        <taxon>Apicomplexa</taxon>
        <taxon>Aconoidasida</taxon>
        <taxon>Piroplasmida</taxon>
        <taxon>Babesiidae</taxon>
        <taxon>Babesia</taxon>
    </lineage>
</organism>
<feature type="domain" description="CCAAT-binding factor" evidence="3">
    <location>
        <begin position="357"/>
        <end position="527"/>
    </location>
</feature>
<evidence type="ECO:0000259" key="3">
    <source>
        <dbReference type="Pfam" id="PF03914"/>
    </source>
</evidence>
<dbReference type="PANTHER" id="PTHR12455">
    <property type="entry name" value="NUCLEOLAR COMPLEX PROTEIN 4"/>
    <property type="match status" value="1"/>
</dbReference>
<comment type="similarity">
    <text evidence="1">Belongs to the CBF/MAK21 family.</text>
</comment>
<accession>A0AAD9LKJ0</accession>
<dbReference type="GO" id="GO:0042254">
    <property type="term" value="P:ribosome biogenesis"/>
    <property type="evidence" value="ECO:0007669"/>
    <property type="project" value="InterPro"/>
</dbReference>
<keyword evidence="5" id="KW-1185">Reference proteome</keyword>
<feature type="compositionally biased region" description="Acidic residues" evidence="2">
    <location>
        <begin position="247"/>
        <end position="286"/>
    </location>
</feature>
<evidence type="ECO:0000313" key="5">
    <source>
        <dbReference type="Proteomes" id="UP001195914"/>
    </source>
</evidence>
<name>A0AAD9LKJ0_BABDI</name>
<evidence type="ECO:0000256" key="2">
    <source>
        <dbReference type="SAM" id="MobiDB-lite"/>
    </source>
</evidence>
<proteinExistence type="inferred from homology"/>
<sequence>MPAHSGDETLQIPFETCYEVVESLKKVAKPEDILQKVDYLIEQIFLAKADLGCTFDRQFFIDASKVKYDGIAPQGSHQNQGKRLRRLCVAFLRTIAALTHKESYQRHIIPKILTVIRLEASLLSIANTATENKGNSTSFPVPILEFLIGLLLYAEVYDEELVDSLLSGHILISEEWIYHSFIALEHIKNDFESSQRNLYKDDNIPETIFFRRFVSLLLKMPQPQATRQRVKISVHRRDSEVKMDNMSGEDDNEDLDSDSDLEYSDQLTDEDMDDTEESETEGEMEQPDERSKKTYNYINVYSALWQGTIFGRLPLSDDKAHDVLNHMPDHILPYASNPAIYANWLIRHLNGKDKILSMLSLKSIFELILRYGLGEIEGLRTNKNEEQPISAFYERLYGHLNDDIIGSKYGNEFLVLLNTALKSTMLPSQLIASFIKKLVRTACFTRCLESTTLLTIALNMLRKHNHTCLTMVHEGNLNDATGTPDLFNVDKIAGGKEKDVQVDNVKDMHLWELPLLMNHFNERTARIASTFYSDLKKKRCVILKAEDIMGCDAREHLRQELARARREDTNTFRKAPQKTTELTTQLFV</sequence>
<dbReference type="InterPro" id="IPR005612">
    <property type="entry name" value="CCAAT-binding_factor"/>
</dbReference>
<reference evidence="4" key="2">
    <citation type="submission" date="2021-05" db="EMBL/GenBank/DDBJ databases">
        <authorList>
            <person name="Pain A."/>
        </authorList>
    </citation>
    <scope>NUCLEOTIDE SEQUENCE</scope>
    <source>
        <strain evidence="4">1802A</strain>
    </source>
</reference>
<dbReference type="Proteomes" id="UP001195914">
    <property type="component" value="Unassembled WGS sequence"/>
</dbReference>